<dbReference type="AlphaFoldDB" id="A0A7J6X2R0"/>
<dbReference type="InterPro" id="IPR027417">
    <property type="entry name" value="P-loop_NTPase"/>
</dbReference>
<gene>
    <name evidence="1" type="ORF">FRX31_007335</name>
</gene>
<keyword evidence="2" id="KW-1185">Reference proteome</keyword>
<dbReference type="OrthoDB" id="6513042at2759"/>
<comment type="caution">
    <text evidence="1">The sequence shown here is derived from an EMBL/GenBank/DDBJ whole genome shotgun (WGS) entry which is preliminary data.</text>
</comment>
<dbReference type="Proteomes" id="UP000554482">
    <property type="component" value="Unassembled WGS sequence"/>
</dbReference>
<dbReference type="Gene3D" id="3.40.50.300">
    <property type="entry name" value="P-loop containing nucleotide triphosphate hydrolases"/>
    <property type="match status" value="1"/>
</dbReference>
<name>A0A7J6X2R0_THATH</name>
<organism evidence="1 2">
    <name type="scientific">Thalictrum thalictroides</name>
    <name type="common">Rue-anemone</name>
    <name type="synonym">Anemone thalictroides</name>
    <dbReference type="NCBI Taxonomy" id="46969"/>
    <lineage>
        <taxon>Eukaryota</taxon>
        <taxon>Viridiplantae</taxon>
        <taxon>Streptophyta</taxon>
        <taxon>Embryophyta</taxon>
        <taxon>Tracheophyta</taxon>
        <taxon>Spermatophyta</taxon>
        <taxon>Magnoliopsida</taxon>
        <taxon>Ranunculales</taxon>
        <taxon>Ranunculaceae</taxon>
        <taxon>Thalictroideae</taxon>
        <taxon>Thalictrum</taxon>
    </lineage>
</organism>
<dbReference type="EMBL" id="JABWDY010007278">
    <property type="protein sequence ID" value="KAF5203078.1"/>
    <property type="molecule type" value="Genomic_DNA"/>
</dbReference>
<proteinExistence type="predicted"/>
<protein>
    <submittedName>
        <fullName evidence="1">Uncharacterized protein</fullName>
    </submittedName>
</protein>
<evidence type="ECO:0000313" key="1">
    <source>
        <dbReference type="EMBL" id="KAF5203078.1"/>
    </source>
</evidence>
<accession>A0A7J6X2R0</accession>
<reference evidence="1 2" key="1">
    <citation type="submission" date="2020-06" db="EMBL/GenBank/DDBJ databases">
        <title>Transcriptomic and genomic resources for Thalictrum thalictroides and T. hernandezii: Facilitating candidate gene discovery in an emerging model plant lineage.</title>
        <authorList>
            <person name="Arias T."/>
            <person name="Riano-Pachon D.M."/>
            <person name="Di Stilio V.S."/>
        </authorList>
    </citation>
    <scope>NUCLEOTIDE SEQUENCE [LARGE SCALE GENOMIC DNA]</scope>
    <source>
        <strain evidence="2">cv. WT478/WT964</strain>
        <tissue evidence="1">Leaves</tissue>
    </source>
</reference>
<sequence>MPSNHIAKAFNCRLKGGAPPYLIKGPQSTISGKLSPTGTLIRDMRNGDVPDDILSSSSYKGECFTCPSLEDLNNFKVIISTFVSSFRLNNEGLSCGHFTHIIMVEASSGTEPETMLPIANFAGEETWILVTGTQRNFSGWVRRSDIGRKYAVIENAPTQASRFFQGGW</sequence>
<evidence type="ECO:0000313" key="2">
    <source>
        <dbReference type="Proteomes" id="UP000554482"/>
    </source>
</evidence>